<evidence type="ECO:0000313" key="10">
    <source>
        <dbReference type="Proteomes" id="UP000018936"/>
    </source>
</evidence>
<keyword evidence="10" id="KW-1185">Reference proteome</keyword>
<evidence type="ECO:0000256" key="7">
    <source>
        <dbReference type="SAM" id="MobiDB-lite"/>
    </source>
</evidence>
<dbReference type="OrthoDB" id="10046852at2759"/>
<dbReference type="CDD" id="cd00054">
    <property type="entry name" value="EGF_CA"/>
    <property type="match status" value="1"/>
</dbReference>
<dbReference type="EMBL" id="AZIM01004966">
    <property type="protein sequence ID" value="ETE60097.1"/>
    <property type="molecule type" value="Genomic_DNA"/>
</dbReference>
<evidence type="ECO:0000259" key="8">
    <source>
        <dbReference type="PROSITE" id="PS50026"/>
    </source>
</evidence>
<feature type="compositionally biased region" description="Basic and acidic residues" evidence="7">
    <location>
        <begin position="20"/>
        <end position="44"/>
    </location>
</feature>
<evidence type="ECO:0000256" key="1">
    <source>
        <dbReference type="ARBA" id="ARBA00022536"/>
    </source>
</evidence>
<keyword evidence="3" id="KW-0677">Repeat</keyword>
<protein>
    <recommendedName>
        <fullName evidence="8">EGF-like domain-containing protein</fullName>
    </recommendedName>
</protein>
<keyword evidence="1 6" id="KW-0245">EGF-like domain</keyword>
<comment type="caution">
    <text evidence="6">Lacks conserved residue(s) required for the propagation of feature annotation.</text>
</comment>
<reference evidence="9 10" key="1">
    <citation type="journal article" date="2013" name="Proc. Natl. Acad. Sci. U.S.A.">
        <title>The king cobra genome reveals dynamic gene evolution and adaptation in the snake venom system.</title>
        <authorList>
            <person name="Vonk F.J."/>
            <person name="Casewell N.R."/>
            <person name="Henkel C.V."/>
            <person name="Heimberg A.M."/>
            <person name="Jansen H.J."/>
            <person name="McCleary R.J."/>
            <person name="Kerkkamp H.M."/>
            <person name="Vos R.A."/>
            <person name="Guerreiro I."/>
            <person name="Calvete J.J."/>
            <person name="Wuster W."/>
            <person name="Woods A.E."/>
            <person name="Logan J.M."/>
            <person name="Harrison R.A."/>
            <person name="Castoe T.A."/>
            <person name="de Koning A.P."/>
            <person name="Pollock D.D."/>
            <person name="Yandell M."/>
            <person name="Calderon D."/>
            <person name="Renjifo C."/>
            <person name="Currier R.B."/>
            <person name="Salgado D."/>
            <person name="Pla D."/>
            <person name="Sanz L."/>
            <person name="Hyder A.S."/>
            <person name="Ribeiro J.M."/>
            <person name="Arntzen J.W."/>
            <person name="van den Thillart G.E."/>
            <person name="Boetzer M."/>
            <person name="Pirovano W."/>
            <person name="Dirks R.P."/>
            <person name="Spaink H.P."/>
            <person name="Duboule D."/>
            <person name="McGlinn E."/>
            <person name="Kini R.M."/>
            <person name="Richardson M.K."/>
        </authorList>
    </citation>
    <scope>NUCLEOTIDE SEQUENCE</scope>
    <source>
        <tissue evidence="9">Blood</tissue>
    </source>
</reference>
<dbReference type="Gene3D" id="2.10.25.10">
    <property type="entry name" value="Laminin"/>
    <property type="match status" value="1"/>
</dbReference>
<keyword evidence="5" id="KW-0325">Glycoprotein</keyword>
<feature type="non-terminal residue" evidence="9">
    <location>
        <position position="134"/>
    </location>
</feature>
<dbReference type="Pfam" id="PF00008">
    <property type="entry name" value="EGF"/>
    <property type="match status" value="1"/>
</dbReference>
<dbReference type="Proteomes" id="UP000018936">
    <property type="component" value="Unassembled WGS sequence"/>
</dbReference>
<keyword evidence="2" id="KW-0732">Signal</keyword>
<comment type="caution">
    <text evidence="9">The sequence shown here is derived from an EMBL/GenBank/DDBJ whole genome shotgun (WGS) entry which is preliminary data.</text>
</comment>
<dbReference type="InterPro" id="IPR000742">
    <property type="entry name" value="EGF"/>
</dbReference>
<organism evidence="9 10">
    <name type="scientific">Ophiophagus hannah</name>
    <name type="common">King cobra</name>
    <name type="synonym">Naja hannah</name>
    <dbReference type="NCBI Taxonomy" id="8665"/>
    <lineage>
        <taxon>Eukaryota</taxon>
        <taxon>Metazoa</taxon>
        <taxon>Chordata</taxon>
        <taxon>Craniata</taxon>
        <taxon>Vertebrata</taxon>
        <taxon>Euteleostomi</taxon>
        <taxon>Lepidosauria</taxon>
        <taxon>Squamata</taxon>
        <taxon>Bifurcata</taxon>
        <taxon>Unidentata</taxon>
        <taxon>Episquamata</taxon>
        <taxon>Toxicofera</taxon>
        <taxon>Serpentes</taxon>
        <taxon>Colubroidea</taxon>
        <taxon>Elapidae</taxon>
        <taxon>Elapinae</taxon>
        <taxon>Ophiophagus</taxon>
    </lineage>
</organism>
<feature type="region of interest" description="Disordered" evidence="7">
    <location>
        <begin position="1"/>
        <end position="47"/>
    </location>
</feature>
<evidence type="ECO:0000256" key="6">
    <source>
        <dbReference type="PROSITE-ProRule" id="PRU00076"/>
    </source>
</evidence>
<feature type="domain" description="EGF-like" evidence="8">
    <location>
        <begin position="57"/>
        <end position="94"/>
    </location>
</feature>
<dbReference type="FunFam" id="2.10.25.10:FF:000173">
    <property type="entry name" value="Neurogenic locus notch protein 2"/>
    <property type="match status" value="1"/>
</dbReference>
<dbReference type="PROSITE" id="PS50026">
    <property type="entry name" value="EGF_3"/>
    <property type="match status" value="1"/>
</dbReference>
<keyword evidence="4 6" id="KW-1015">Disulfide bond</keyword>
<feature type="non-terminal residue" evidence="9">
    <location>
        <position position="1"/>
    </location>
</feature>
<feature type="disulfide bond" evidence="6">
    <location>
        <begin position="84"/>
        <end position="93"/>
    </location>
</feature>
<dbReference type="SUPFAM" id="SSF57196">
    <property type="entry name" value="EGF/Laminin"/>
    <property type="match status" value="1"/>
</dbReference>
<evidence type="ECO:0000313" key="9">
    <source>
        <dbReference type="EMBL" id="ETE60097.1"/>
    </source>
</evidence>
<proteinExistence type="predicted"/>
<evidence type="ECO:0000256" key="4">
    <source>
        <dbReference type="ARBA" id="ARBA00023157"/>
    </source>
</evidence>
<accession>V8NEV6</accession>
<evidence type="ECO:0000256" key="2">
    <source>
        <dbReference type="ARBA" id="ARBA00022729"/>
    </source>
</evidence>
<dbReference type="AlphaFoldDB" id="V8NEV6"/>
<sequence length="134" mass="15273">SKEEKRQNYGKKATQNTEKQYLRHNETKKSSKENQQQPDKKERQSCNNYLNKSLKERGDACDSNPCENGGICVSGLDGFYICECPDGITDSNCSNVMEVDFPTLDVYEAHRIGLHISLLESVQHNILENLKTCR</sequence>
<evidence type="ECO:0000256" key="5">
    <source>
        <dbReference type="ARBA" id="ARBA00023180"/>
    </source>
</evidence>
<name>V8NEV6_OPHHA</name>
<dbReference type="SMART" id="SM00181">
    <property type="entry name" value="EGF"/>
    <property type="match status" value="1"/>
</dbReference>
<evidence type="ECO:0000256" key="3">
    <source>
        <dbReference type="ARBA" id="ARBA00022737"/>
    </source>
</evidence>
<gene>
    <name evidence="9" type="ORF">L345_14165</name>
</gene>